<reference evidence="10" key="2">
    <citation type="submission" date="2020-02" db="EMBL/GenBank/DDBJ databases">
        <authorList>
            <person name="Matsumoto Y."/>
            <person name="Kinjo T."/>
            <person name="Motooka D."/>
            <person name="Nabeya D."/>
            <person name="Jung N."/>
            <person name="Uechi K."/>
            <person name="Horii T."/>
            <person name="Iida T."/>
            <person name="Fujita J."/>
            <person name="Nakamura S."/>
        </authorList>
    </citation>
    <scope>NUCLEOTIDE SEQUENCE</scope>
    <source>
        <strain evidence="10">JCM 18565</strain>
    </source>
</reference>
<dbReference type="NCBIfam" id="TIGR03919">
    <property type="entry name" value="T7SS_EccB"/>
    <property type="match status" value="1"/>
</dbReference>
<evidence type="ECO:0000256" key="8">
    <source>
        <dbReference type="ARBA" id="ARBA00022989"/>
    </source>
</evidence>
<keyword evidence="3" id="KW-1003">Cell membrane</keyword>
<dbReference type="GO" id="GO:0016787">
    <property type="term" value="F:hydrolase activity"/>
    <property type="evidence" value="ECO:0007669"/>
    <property type="project" value="UniProtKB-KW"/>
</dbReference>
<reference evidence="11" key="3">
    <citation type="submission" date="2023-06" db="EMBL/GenBank/DDBJ databases">
        <title>Identification of two novel mycobacterium reveal diversities and complexities of Mycobacterium gordonae clade.</title>
        <authorList>
            <person name="Matsumoto Y."/>
            <person name="Nakamura S."/>
            <person name="Motooka D."/>
            <person name="Fukushima K."/>
        </authorList>
    </citation>
    <scope>NUCLEOTIDE SEQUENCE</scope>
    <source>
        <strain evidence="11">TY812</strain>
    </source>
</reference>
<dbReference type="KEGG" id="mpag:C0J29_06065"/>
<evidence type="ECO:0000313" key="10">
    <source>
        <dbReference type="EMBL" id="GFG77414.1"/>
    </source>
</evidence>
<evidence type="ECO:0000313" key="12">
    <source>
        <dbReference type="Proteomes" id="UP000465240"/>
    </source>
</evidence>
<dbReference type="InterPro" id="IPR044857">
    <property type="entry name" value="T7SS_EccB_R1"/>
</dbReference>
<sequence>MPLRAATWLHVSGYRYQLRRMENALLDAQTDSPGRLWRGSLTAGCVVTVVALAGCLFLSRLWPQPSLGDARIAMGQTSGALYVKVGDAWHPVLNLASARLIAATAANPRQVPESVLARTKHGPLVGIPGAPELIAPPLPARESYWTVCDSDGGAGTTVLLGADLPVGRVGAGQALLVAAGTGAPAYLLYRGRRAMVDLAERAVVRALRLQGRTPHVVSQTLLNAVPEAPPIAVPRVRGAGTPAGAWLPGLRVGDVLRITGAAGEEFYVVLSAGVQRISQVVADLLRFSGSSDVTTVAPGLLRTAPNVDALPVAGIPEQVPSDAGGSTWCAEWTPAAAGQPDIAFLAFPAAPAVALVRLAQADGPGPAVDAFSIAAGRSAYVATQSRVGDRTRVDTRYLVTDTGARFAVHDEEAARLLGLPAMPAPAPWPVLATLPCGPELSRDKASVARDTVPPGP</sequence>
<keyword evidence="6" id="KW-0378">Hydrolase</keyword>
<dbReference type="InterPro" id="IPR042485">
    <property type="entry name" value="T7SS_EccB_R3"/>
</dbReference>
<evidence type="ECO:0000256" key="2">
    <source>
        <dbReference type="ARBA" id="ARBA00008149"/>
    </source>
</evidence>
<evidence type="ECO:0000256" key="9">
    <source>
        <dbReference type="ARBA" id="ARBA00023136"/>
    </source>
</evidence>
<protein>
    <submittedName>
        <fullName evidence="11">Type VII secretion protein EccB</fullName>
    </submittedName>
</protein>
<dbReference type="Gene3D" id="3.30.2390.20">
    <property type="entry name" value="Type VII secretion system EccB, repeat 1 domain"/>
    <property type="match status" value="1"/>
</dbReference>
<dbReference type="PANTHER" id="PTHR40765:SF2">
    <property type="entry name" value="ESX-2 SECRETION SYSTEM ATPASE ECCB2"/>
    <property type="match status" value="1"/>
</dbReference>
<keyword evidence="7" id="KW-0067">ATP-binding</keyword>
<dbReference type="RefSeq" id="WP_120791775.1">
    <property type="nucleotide sequence ID" value="NZ_BLKX01000001.1"/>
</dbReference>
<dbReference type="EMBL" id="BLKX01000001">
    <property type="protein sequence ID" value="GFG77414.1"/>
    <property type="molecule type" value="Genomic_DNA"/>
</dbReference>
<keyword evidence="12" id="KW-1185">Reference proteome</keyword>
<comment type="similarity">
    <text evidence="2">Belongs to the EccB family.</text>
</comment>
<evidence type="ECO:0000256" key="3">
    <source>
        <dbReference type="ARBA" id="ARBA00022475"/>
    </source>
</evidence>
<accession>A0AAJ1S5F8</accession>
<evidence type="ECO:0000256" key="1">
    <source>
        <dbReference type="ARBA" id="ARBA00004162"/>
    </source>
</evidence>
<dbReference type="PANTHER" id="PTHR40765">
    <property type="entry name" value="ESX-2 SECRETION SYSTEM ATPASE ECCB2"/>
    <property type="match status" value="1"/>
</dbReference>
<keyword evidence="9" id="KW-0472">Membrane</keyword>
<reference evidence="10 12" key="1">
    <citation type="journal article" date="2019" name="Emerg. Microbes Infect.">
        <title>Comprehensive subspecies identification of 175 nontuberculous mycobacteria species based on 7547 genomic profiles.</title>
        <authorList>
            <person name="Matsumoto Y."/>
            <person name="Kinjo T."/>
            <person name="Motooka D."/>
            <person name="Nabeya D."/>
            <person name="Jung N."/>
            <person name="Uechi K."/>
            <person name="Horii T."/>
            <person name="Iida T."/>
            <person name="Fujita J."/>
            <person name="Nakamura S."/>
        </authorList>
    </citation>
    <scope>NUCLEOTIDE SEQUENCE [LARGE SCALE GENOMIC DNA]</scope>
    <source>
        <strain evidence="10 12">JCM 18565</strain>
    </source>
</reference>
<proteinExistence type="inferred from homology"/>
<evidence type="ECO:0000313" key="13">
    <source>
        <dbReference type="Proteomes" id="UP001229081"/>
    </source>
</evidence>
<evidence type="ECO:0000256" key="7">
    <source>
        <dbReference type="ARBA" id="ARBA00022840"/>
    </source>
</evidence>
<dbReference type="EMBL" id="JAUFSA010000001">
    <property type="protein sequence ID" value="MDP7736807.1"/>
    <property type="molecule type" value="Genomic_DNA"/>
</dbReference>
<keyword evidence="4" id="KW-0812">Transmembrane</keyword>
<evidence type="ECO:0000256" key="4">
    <source>
        <dbReference type="ARBA" id="ARBA00022692"/>
    </source>
</evidence>
<dbReference type="InterPro" id="IPR007795">
    <property type="entry name" value="T7SS_EccB"/>
</dbReference>
<dbReference type="Proteomes" id="UP000465240">
    <property type="component" value="Unassembled WGS sequence"/>
</dbReference>
<dbReference type="Gene3D" id="2.40.50.910">
    <property type="entry name" value="Type VII secretion system EccB, repeat 3 domain"/>
    <property type="match status" value="1"/>
</dbReference>
<evidence type="ECO:0000256" key="6">
    <source>
        <dbReference type="ARBA" id="ARBA00022801"/>
    </source>
</evidence>
<gene>
    <name evidence="11" type="primary">eccB</name>
    <name evidence="10" type="ORF">MPRG_06900</name>
    <name evidence="11" type="ORF">QXL92_18865</name>
</gene>
<dbReference type="GO" id="GO:0005524">
    <property type="term" value="F:ATP binding"/>
    <property type="evidence" value="ECO:0007669"/>
    <property type="project" value="UniProtKB-KW"/>
</dbReference>
<evidence type="ECO:0000256" key="5">
    <source>
        <dbReference type="ARBA" id="ARBA00022741"/>
    </source>
</evidence>
<dbReference type="AlphaFoldDB" id="A0AAJ1S5F8"/>
<comment type="subcellular location">
    <subcellularLocation>
        <location evidence="1">Cell membrane</location>
        <topology evidence="1">Single-pass membrane protein</topology>
    </subcellularLocation>
</comment>
<dbReference type="GO" id="GO:0005576">
    <property type="term" value="C:extracellular region"/>
    <property type="evidence" value="ECO:0007669"/>
    <property type="project" value="TreeGrafter"/>
</dbReference>
<dbReference type="Pfam" id="PF05108">
    <property type="entry name" value="T7SS_ESX1_EccB"/>
    <property type="match status" value="1"/>
</dbReference>
<dbReference type="GO" id="GO:0005886">
    <property type="term" value="C:plasma membrane"/>
    <property type="evidence" value="ECO:0007669"/>
    <property type="project" value="UniProtKB-SubCell"/>
</dbReference>
<name>A0AAJ1S5F8_9MYCO</name>
<organism evidence="11 13">
    <name type="scientific">Mycobacterium paragordonae</name>
    <dbReference type="NCBI Taxonomy" id="1389713"/>
    <lineage>
        <taxon>Bacteria</taxon>
        <taxon>Bacillati</taxon>
        <taxon>Actinomycetota</taxon>
        <taxon>Actinomycetes</taxon>
        <taxon>Mycobacteriales</taxon>
        <taxon>Mycobacteriaceae</taxon>
        <taxon>Mycobacterium</taxon>
    </lineage>
</organism>
<keyword evidence="8" id="KW-1133">Transmembrane helix</keyword>
<dbReference type="Proteomes" id="UP001229081">
    <property type="component" value="Unassembled WGS sequence"/>
</dbReference>
<comment type="caution">
    <text evidence="11">The sequence shown here is derived from an EMBL/GenBank/DDBJ whole genome shotgun (WGS) entry which is preliminary data.</text>
</comment>
<evidence type="ECO:0000313" key="11">
    <source>
        <dbReference type="EMBL" id="MDP7736807.1"/>
    </source>
</evidence>
<keyword evidence="5" id="KW-0547">Nucleotide-binding</keyword>